<keyword evidence="9" id="KW-1185">Reference proteome</keyword>
<dbReference type="PANTHER" id="PTHR42878">
    <property type="entry name" value="TWO-COMPONENT HISTIDINE KINASE"/>
    <property type="match status" value="1"/>
</dbReference>
<gene>
    <name evidence="8" type="ORF">SAMN05444417_0318</name>
</gene>
<dbReference type="GO" id="GO:0000156">
    <property type="term" value="F:phosphorelay response regulator activity"/>
    <property type="evidence" value="ECO:0007669"/>
    <property type="project" value="TreeGrafter"/>
</dbReference>
<dbReference type="InterPro" id="IPR003661">
    <property type="entry name" value="HisK_dim/P_dom"/>
</dbReference>
<feature type="region of interest" description="Disordered" evidence="6">
    <location>
        <begin position="1"/>
        <end position="29"/>
    </location>
</feature>
<name>A0A1M6AA12_9RHOB</name>
<dbReference type="PRINTS" id="PR00344">
    <property type="entry name" value="BCTRLSENSOR"/>
</dbReference>
<dbReference type="SUPFAM" id="SSF47384">
    <property type="entry name" value="Homodimeric domain of signal transducing histidine kinase"/>
    <property type="match status" value="1"/>
</dbReference>
<evidence type="ECO:0000256" key="6">
    <source>
        <dbReference type="SAM" id="MobiDB-lite"/>
    </source>
</evidence>
<evidence type="ECO:0000313" key="9">
    <source>
        <dbReference type="Proteomes" id="UP000184292"/>
    </source>
</evidence>
<dbReference type="InterPro" id="IPR004358">
    <property type="entry name" value="Sig_transdc_His_kin-like_C"/>
</dbReference>
<dbReference type="CDD" id="cd00075">
    <property type="entry name" value="HATPase"/>
    <property type="match status" value="1"/>
</dbReference>
<dbReference type="GO" id="GO:0000155">
    <property type="term" value="F:phosphorelay sensor kinase activity"/>
    <property type="evidence" value="ECO:0007669"/>
    <property type="project" value="InterPro"/>
</dbReference>
<dbReference type="PANTHER" id="PTHR42878:SF15">
    <property type="entry name" value="BACTERIOPHYTOCHROME"/>
    <property type="match status" value="1"/>
</dbReference>
<evidence type="ECO:0000256" key="5">
    <source>
        <dbReference type="ARBA" id="ARBA00022777"/>
    </source>
</evidence>
<dbReference type="Proteomes" id="UP000184292">
    <property type="component" value="Unassembled WGS sequence"/>
</dbReference>
<evidence type="ECO:0000313" key="8">
    <source>
        <dbReference type="EMBL" id="SHI33301.1"/>
    </source>
</evidence>
<proteinExistence type="predicted"/>
<comment type="catalytic activity">
    <reaction evidence="1">
        <text>ATP + protein L-histidine = ADP + protein N-phospho-L-histidine.</text>
        <dbReference type="EC" id="2.7.13.3"/>
    </reaction>
</comment>
<keyword evidence="3" id="KW-0597">Phosphoprotein</keyword>
<dbReference type="Pfam" id="PF02518">
    <property type="entry name" value="HATPase_c"/>
    <property type="match status" value="1"/>
</dbReference>
<dbReference type="GO" id="GO:0030295">
    <property type="term" value="F:protein kinase activator activity"/>
    <property type="evidence" value="ECO:0007669"/>
    <property type="project" value="TreeGrafter"/>
</dbReference>
<dbReference type="InterPro" id="IPR036097">
    <property type="entry name" value="HisK_dim/P_sf"/>
</dbReference>
<dbReference type="InterPro" id="IPR003594">
    <property type="entry name" value="HATPase_dom"/>
</dbReference>
<dbReference type="GO" id="GO:0007234">
    <property type="term" value="P:osmosensory signaling via phosphorelay pathway"/>
    <property type="evidence" value="ECO:0007669"/>
    <property type="project" value="TreeGrafter"/>
</dbReference>
<dbReference type="PROSITE" id="PS50109">
    <property type="entry name" value="HIS_KIN"/>
    <property type="match status" value="1"/>
</dbReference>
<sequence length="248" mass="26041">MVPENVPLRDPPPQAPPIGALAGAGPPVAPEDEVDELVYRISHDLRASIRALQELPSWIIEDLGDSGTASPRSHLSHIASHARRLDQMLNGLLEYARVGRLQTVARLSPGDVLDDVIDDLGPPGGVTIENGLPAGVLCFGATDLRRVFMILLTNAIRHNPARPARIAVTGGVVDGAWEITVTDDGPGIPAEARAAVIRPLVKLSSRDVDEGPGMGLAILHKIADRAGGDLRIDDGPGGGTAVTIRLGR</sequence>
<keyword evidence="4" id="KW-0808">Transferase</keyword>
<feature type="compositionally biased region" description="Low complexity" evidence="6">
    <location>
        <begin position="17"/>
        <end position="26"/>
    </location>
</feature>
<evidence type="ECO:0000256" key="3">
    <source>
        <dbReference type="ARBA" id="ARBA00022553"/>
    </source>
</evidence>
<dbReference type="Gene3D" id="3.30.565.10">
    <property type="entry name" value="Histidine kinase-like ATPase, C-terminal domain"/>
    <property type="match status" value="1"/>
</dbReference>
<evidence type="ECO:0000256" key="2">
    <source>
        <dbReference type="ARBA" id="ARBA00012438"/>
    </source>
</evidence>
<dbReference type="Gene3D" id="1.10.287.130">
    <property type="match status" value="1"/>
</dbReference>
<evidence type="ECO:0000256" key="4">
    <source>
        <dbReference type="ARBA" id="ARBA00022679"/>
    </source>
</evidence>
<dbReference type="SMART" id="SM00387">
    <property type="entry name" value="HATPase_c"/>
    <property type="match status" value="1"/>
</dbReference>
<dbReference type="AlphaFoldDB" id="A0A1M6AA12"/>
<dbReference type="InterPro" id="IPR036890">
    <property type="entry name" value="HATPase_C_sf"/>
</dbReference>
<organism evidence="8 9">
    <name type="scientific">Wenxinia saemankumensis</name>
    <dbReference type="NCBI Taxonomy" id="1447782"/>
    <lineage>
        <taxon>Bacteria</taxon>
        <taxon>Pseudomonadati</taxon>
        <taxon>Pseudomonadota</taxon>
        <taxon>Alphaproteobacteria</taxon>
        <taxon>Rhodobacterales</taxon>
        <taxon>Roseobacteraceae</taxon>
        <taxon>Wenxinia</taxon>
    </lineage>
</organism>
<dbReference type="SUPFAM" id="SSF55874">
    <property type="entry name" value="ATPase domain of HSP90 chaperone/DNA topoisomerase II/histidine kinase"/>
    <property type="match status" value="1"/>
</dbReference>
<dbReference type="OrthoDB" id="9795133at2"/>
<reference evidence="8 9" key="1">
    <citation type="submission" date="2016-11" db="EMBL/GenBank/DDBJ databases">
        <authorList>
            <person name="Jaros S."/>
            <person name="Januszkiewicz K."/>
            <person name="Wedrychowicz H."/>
        </authorList>
    </citation>
    <scope>NUCLEOTIDE SEQUENCE [LARGE SCALE GENOMIC DNA]</scope>
    <source>
        <strain evidence="8 9">DSM 100565</strain>
    </source>
</reference>
<dbReference type="EMBL" id="FQYO01000001">
    <property type="protein sequence ID" value="SHI33301.1"/>
    <property type="molecule type" value="Genomic_DNA"/>
</dbReference>
<dbReference type="InterPro" id="IPR050351">
    <property type="entry name" value="BphY/WalK/GraS-like"/>
</dbReference>
<dbReference type="RefSeq" id="WP_073325925.1">
    <property type="nucleotide sequence ID" value="NZ_FQYO01000001.1"/>
</dbReference>
<feature type="domain" description="Histidine kinase" evidence="7">
    <location>
        <begin position="40"/>
        <end position="248"/>
    </location>
</feature>
<dbReference type="CDD" id="cd00082">
    <property type="entry name" value="HisKA"/>
    <property type="match status" value="1"/>
</dbReference>
<dbReference type="EC" id="2.7.13.3" evidence="2"/>
<evidence type="ECO:0000256" key="1">
    <source>
        <dbReference type="ARBA" id="ARBA00000085"/>
    </source>
</evidence>
<protein>
    <recommendedName>
        <fullName evidence="2">histidine kinase</fullName>
        <ecNumber evidence="2">2.7.13.3</ecNumber>
    </recommendedName>
</protein>
<dbReference type="InterPro" id="IPR005467">
    <property type="entry name" value="His_kinase_dom"/>
</dbReference>
<evidence type="ECO:0000259" key="7">
    <source>
        <dbReference type="PROSITE" id="PS50109"/>
    </source>
</evidence>
<keyword evidence="5 8" id="KW-0418">Kinase</keyword>
<accession>A0A1M6AA12</accession>
<dbReference type="STRING" id="1447782.SAMN05444417_0318"/>